<dbReference type="InterPro" id="IPR039426">
    <property type="entry name" value="TonB-dep_rcpt-like"/>
</dbReference>
<dbReference type="OrthoDB" id="668629at2"/>
<evidence type="ECO:0000313" key="14">
    <source>
        <dbReference type="Proteomes" id="UP000305751"/>
    </source>
</evidence>
<dbReference type="SUPFAM" id="SSF49464">
    <property type="entry name" value="Carboxypeptidase regulatory domain-like"/>
    <property type="match status" value="1"/>
</dbReference>
<reference evidence="9 12" key="1">
    <citation type="submission" date="2018-09" db="EMBL/GenBank/DDBJ databases">
        <title>Murine metabolic-syndrome-specific gut microbial biobank.</title>
        <authorList>
            <person name="Liu C."/>
        </authorList>
    </citation>
    <scope>NUCLEOTIDE SEQUENCE [LARGE SCALE GENOMIC DNA]</scope>
    <source>
        <strain evidence="9 12">0.1X-D8-26</strain>
    </source>
</reference>
<evidence type="ECO:0000259" key="8">
    <source>
        <dbReference type="SMART" id="SM00965"/>
    </source>
</evidence>
<dbReference type="AlphaFoldDB" id="A0A3L7Z2C2"/>
<keyword evidence="3 7" id="KW-1134">Transmembrane beta strand</keyword>
<dbReference type="SMART" id="SM00965">
    <property type="entry name" value="STN"/>
    <property type="match status" value="1"/>
</dbReference>
<evidence type="ECO:0000313" key="11">
    <source>
        <dbReference type="EMBL" id="TGY03499.1"/>
    </source>
</evidence>
<comment type="subcellular location">
    <subcellularLocation>
        <location evidence="1 7">Cell outer membrane</location>
        <topology evidence="1 7">Multi-pass membrane protein</topology>
    </subcellularLocation>
</comment>
<reference evidence="11 14" key="3">
    <citation type="submission" date="2019-04" db="EMBL/GenBank/DDBJ databases">
        <title>Microbes associate with the intestines of laboratory mice.</title>
        <authorList>
            <person name="Navarre W."/>
            <person name="Wong E."/>
            <person name="Huang K."/>
            <person name="Tropini C."/>
            <person name="Ng K."/>
            <person name="Yu B."/>
        </authorList>
    </citation>
    <scope>NUCLEOTIDE SEQUENCE [LARGE SCALE GENOMIC DNA]</scope>
    <source>
        <strain evidence="11 14">NM70_E10</strain>
    </source>
</reference>
<keyword evidence="5 7" id="KW-0472">Membrane</keyword>
<dbReference type="Gene3D" id="2.170.130.10">
    <property type="entry name" value="TonB-dependent receptor, plug domain"/>
    <property type="match status" value="1"/>
</dbReference>
<dbReference type="Gene3D" id="3.55.50.30">
    <property type="match status" value="1"/>
</dbReference>
<dbReference type="InterPro" id="IPR023997">
    <property type="entry name" value="TonB-dep_OMP_SusC/RagA_CS"/>
</dbReference>
<organism evidence="9 12">
    <name type="scientific">Bacteroides acidifaciens</name>
    <dbReference type="NCBI Taxonomy" id="85831"/>
    <lineage>
        <taxon>Bacteria</taxon>
        <taxon>Pseudomonadati</taxon>
        <taxon>Bacteroidota</taxon>
        <taxon>Bacteroidia</taxon>
        <taxon>Bacteroidales</taxon>
        <taxon>Bacteroidaceae</taxon>
        <taxon>Bacteroides</taxon>
    </lineage>
</organism>
<dbReference type="Pfam" id="PF16344">
    <property type="entry name" value="FecR_C"/>
    <property type="match status" value="1"/>
</dbReference>
<dbReference type="Proteomes" id="UP000298073">
    <property type="component" value="Unassembled WGS sequence"/>
</dbReference>
<dbReference type="Proteomes" id="UP000305751">
    <property type="component" value="Unassembled WGS sequence"/>
</dbReference>
<evidence type="ECO:0000256" key="6">
    <source>
        <dbReference type="ARBA" id="ARBA00023237"/>
    </source>
</evidence>
<evidence type="ECO:0000313" key="9">
    <source>
        <dbReference type="EMBL" id="RLT79480.1"/>
    </source>
</evidence>
<dbReference type="PROSITE" id="PS52016">
    <property type="entry name" value="TONB_DEPENDENT_REC_3"/>
    <property type="match status" value="1"/>
</dbReference>
<keyword evidence="14" id="KW-1185">Reference proteome</keyword>
<evidence type="ECO:0000313" key="10">
    <source>
        <dbReference type="EMBL" id="TFU45890.1"/>
    </source>
</evidence>
<proteinExistence type="inferred from homology"/>
<dbReference type="Pfam" id="PF13715">
    <property type="entry name" value="CarbopepD_reg_2"/>
    <property type="match status" value="1"/>
</dbReference>
<dbReference type="InterPro" id="IPR011662">
    <property type="entry name" value="Secretin/TonB_short_N"/>
</dbReference>
<comment type="caution">
    <text evidence="9">The sequence shown here is derived from an EMBL/GenBank/DDBJ whole genome shotgun (WGS) entry which is preliminary data.</text>
</comment>
<dbReference type="InterPro" id="IPR037066">
    <property type="entry name" value="Plug_dom_sf"/>
</dbReference>
<sequence>MKSMRERFILQGLVMLIAFTLSLATPFKAHAQSGQKERITIMVKQKPLEEVLKKLSKEYNYQLFYNNSLVKGIRVSVSIQKAGINQTMDVLLAGTGLQYSIKEKTIVITTIPSRNTAKEKKLLSGHVVDKEGRAIPGVNIFTGDKTQGAVSDIDGNFAFASPLKHGTLLNFTSIGMKPQHIVYGGESTLKIVMVEDVNELEAVVVTGVVNKKRESFTGSASTFTADELKAVGTQNVISSLKTLDPAFNVLESGEFGSDPNRMPDIEIRGKSSLISTRDELAEDPNQPLFILDGFESSLEAIYNLDMNRVASITILKDAASTAIYGSKASNGVVVVETVRPKSGKLHLTYNGSANISWADLSSYNLMNASEKLRFEQMVGRYTSSTPSQQIELDQLYNNKLADVARGVDTYWLAEPLRTGINHRHSLYAEGGEGAFQFGLGLSYNGITGVMKESKRDNLSGNIDLTYRLNKLQFVNKFSMDNTASGNPIVGFSEYAGANPYYMKYNENGEVERWLEYNDYVEAGNPLYNAAQNSYNKGKSLSISDKFIMEYTPIAAMKIRARFGITHTNSNTEAFTSPLDSDYSKVDFTKRGSYNYGETESNKYEGELTVTYGKTFNKAHLVNIAAGGYLSQLDSKSHGYAAVGFPVGDFTLPSFANGYPDNGSPSYYENTSRSVSAYAIGNYAFNNRYLLDFSYRVNGSSVFGTDKHYIGTWAVGLAWNLHNEKFVSDNIDGISMFKIRASIGNPGNQNFSSSSTITTFRYNFNSFNYFGMTTSLAQLGNPDLEWQTTIDRNIGFDITILNDRLTLTGDYYYKTTDPLLIGIDMPASTGATGNIIYKNFGKQTTKGFNAQATYYIIRQMDKRFWWSVRGTLRHGSSELNGIGNRLESFNTSGREGDQNGQNKSTKRYFDGADPDAIWAVRSAGIDPATGREIFIKKNGELTYDFSYDDEVIIGSSRPKVEGVLGSSFSWKGFSMNFDFRYRMGGYSFNSVLYNKVENITTSQLKYNQDKRALYDRWQKPGDIAKFKNIADSQSTPMSSRFVQKDNTLTLESLRVGYEFKPEIARKVGVSSLRLNAYMNDIFRISSIKQERGTSYPFSRSVSFNLSLTL</sequence>
<dbReference type="STRING" id="1235814.GCA_000613385_02644"/>
<dbReference type="GO" id="GO:0009279">
    <property type="term" value="C:cell outer membrane"/>
    <property type="evidence" value="ECO:0007669"/>
    <property type="project" value="UniProtKB-SubCell"/>
</dbReference>
<feature type="domain" description="Secretin/TonB short N-terminal" evidence="8">
    <location>
        <begin position="61"/>
        <end position="111"/>
    </location>
</feature>
<dbReference type="EMBL" id="RAZM01000047">
    <property type="protein sequence ID" value="RLT79480.1"/>
    <property type="molecule type" value="Genomic_DNA"/>
</dbReference>
<dbReference type="InterPro" id="IPR023996">
    <property type="entry name" value="TonB-dep_OMP_SusC/RagA"/>
</dbReference>
<evidence type="ECO:0000256" key="7">
    <source>
        <dbReference type="PROSITE-ProRule" id="PRU01360"/>
    </source>
</evidence>
<reference evidence="10 13" key="2">
    <citation type="submission" date="2019-03" db="EMBL/GenBank/DDBJ databases">
        <title>Diversity of the mouse oral microbiome.</title>
        <authorList>
            <person name="Joseph S."/>
            <person name="Aduse-Opoku J."/>
            <person name="Curtis M."/>
            <person name="Wade W."/>
            <person name="Hashim A."/>
        </authorList>
    </citation>
    <scope>NUCLEOTIDE SEQUENCE [LARGE SCALE GENOMIC DNA]</scope>
    <source>
        <strain evidence="10 13">P2318</strain>
    </source>
</reference>
<dbReference type="NCBIfam" id="TIGR04056">
    <property type="entry name" value="OMP_RagA_SusC"/>
    <property type="match status" value="1"/>
</dbReference>
<dbReference type="Proteomes" id="UP000267159">
    <property type="component" value="Unassembled WGS sequence"/>
</dbReference>
<evidence type="ECO:0000256" key="3">
    <source>
        <dbReference type="ARBA" id="ARBA00022452"/>
    </source>
</evidence>
<evidence type="ECO:0000256" key="1">
    <source>
        <dbReference type="ARBA" id="ARBA00004571"/>
    </source>
</evidence>
<gene>
    <name evidence="9" type="ORF">D7Y07_13450</name>
    <name evidence="10" type="ORF">E4T97_17460</name>
    <name evidence="11" type="ORF">E5356_09255</name>
</gene>
<evidence type="ECO:0000313" key="13">
    <source>
        <dbReference type="Proteomes" id="UP000298073"/>
    </source>
</evidence>
<protein>
    <submittedName>
        <fullName evidence="9">SusC/RagA family TonB-linked outer membrane protein</fullName>
    </submittedName>
</protein>
<keyword evidence="4 7" id="KW-0812">Transmembrane</keyword>
<evidence type="ECO:0000256" key="2">
    <source>
        <dbReference type="ARBA" id="ARBA00022448"/>
    </source>
</evidence>
<name>A0A3L7Z2C2_9BACE</name>
<dbReference type="InterPro" id="IPR036942">
    <property type="entry name" value="Beta-barrel_TonB_sf"/>
</dbReference>
<accession>A0A3L7Z2C2</accession>
<evidence type="ECO:0000256" key="5">
    <source>
        <dbReference type="ARBA" id="ARBA00023136"/>
    </source>
</evidence>
<dbReference type="Pfam" id="PF07715">
    <property type="entry name" value="Plug"/>
    <property type="match status" value="1"/>
</dbReference>
<dbReference type="RefSeq" id="WP_121766021.1">
    <property type="nucleotide sequence ID" value="NZ_CAPASP010000045.1"/>
</dbReference>
<dbReference type="InterPro" id="IPR032508">
    <property type="entry name" value="FecR_C"/>
</dbReference>
<dbReference type="InterPro" id="IPR012910">
    <property type="entry name" value="Plug_dom"/>
</dbReference>
<keyword evidence="6 7" id="KW-0998">Cell outer membrane</keyword>
<evidence type="ECO:0000313" key="12">
    <source>
        <dbReference type="Proteomes" id="UP000267159"/>
    </source>
</evidence>
<dbReference type="EMBL" id="SRZA01000023">
    <property type="protein sequence ID" value="TGY03499.1"/>
    <property type="molecule type" value="Genomic_DNA"/>
</dbReference>
<dbReference type="SUPFAM" id="SSF56935">
    <property type="entry name" value="Porins"/>
    <property type="match status" value="1"/>
</dbReference>
<dbReference type="NCBIfam" id="TIGR04057">
    <property type="entry name" value="SusC_RagA_signa"/>
    <property type="match status" value="1"/>
</dbReference>
<comment type="similarity">
    <text evidence="7">Belongs to the TonB-dependent receptor family.</text>
</comment>
<dbReference type="Gene3D" id="2.40.170.20">
    <property type="entry name" value="TonB-dependent receptor, beta-barrel domain"/>
    <property type="match status" value="1"/>
</dbReference>
<dbReference type="InterPro" id="IPR008969">
    <property type="entry name" value="CarboxyPept-like_regulatory"/>
</dbReference>
<dbReference type="EMBL" id="SPPV01000052">
    <property type="protein sequence ID" value="TFU45890.1"/>
    <property type="molecule type" value="Genomic_DNA"/>
</dbReference>
<keyword evidence="2 7" id="KW-0813">Transport</keyword>
<evidence type="ECO:0000256" key="4">
    <source>
        <dbReference type="ARBA" id="ARBA00022692"/>
    </source>
</evidence>